<dbReference type="EMBL" id="CAJVPP010016984">
    <property type="protein sequence ID" value="CAG8731242.1"/>
    <property type="molecule type" value="Genomic_DNA"/>
</dbReference>
<feature type="region of interest" description="Disordered" evidence="3">
    <location>
        <begin position="140"/>
        <end position="163"/>
    </location>
</feature>
<dbReference type="Gene3D" id="2.120.10.80">
    <property type="entry name" value="Kelch-type beta propeller"/>
    <property type="match status" value="1"/>
</dbReference>
<dbReference type="PANTHER" id="PTHR46093:SF18">
    <property type="entry name" value="FIBRONECTIN TYPE-III DOMAIN-CONTAINING PROTEIN"/>
    <property type="match status" value="1"/>
</dbReference>
<keyword evidence="5" id="KW-1185">Reference proteome</keyword>
<dbReference type="Proteomes" id="UP000789375">
    <property type="component" value="Unassembled WGS sequence"/>
</dbReference>
<organism evidence="4 5">
    <name type="scientific">Funneliformis mosseae</name>
    <name type="common">Endomycorrhizal fungus</name>
    <name type="synonym">Glomus mosseae</name>
    <dbReference type="NCBI Taxonomy" id="27381"/>
    <lineage>
        <taxon>Eukaryota</taxon>
        <taxon>Fungi</taxon>
        <taxon>Fungi incertae sedis</taxon>
        <taxon>Mucoromycota</taxon>
        <taxon>Glomeromycotina</taxon>
        <taxon>Glomeromycetes</taxon>
        <taxon>Glomerales</taxon>
        <taxon>Glomeraceae</taxon>
        <taxon>Funneliformis</taxon>
    </lineage>
</organism>
<dbReference type="PANTHER" id="PTHR46093">
    <property type="entry name" value="ACYL-COA-BINDING DOMAIN-CONTAINING PROTEIN 5"/>
    <property type="match status" value="1"/>
</dbReference>
<dbReference type="AlphaFoldDB" id="A0A9N9IDR2"/>
<keyword evidence="1" id="KW-0880">Kelch repeat</keyword>
<evidence type="ECO:0000256" key="3">
    <source>
        <dbReference type="SAM" id="MobiDB-lite"/>
    </source>
</evidence>
<dbReference type="InterPro" id="IPR011043">
    <property type="entry name" value="Gal_Oxase/kelch_b-propeller"/>
</dbReference>
<feature type="non-terminal residue" evidence="4">
    <location>
        <position position="1"/>
    </location>
</feature>
<protein>
    <submittedName>
        <fullName evidence="4">1498_t:CDS:1</fullName>
    </submittedName>
</protein>
<dbReference type="InterPro" id="IPR015915">
    <property type="entry name" value="Kelch-typ_b-propeller"/>
</dbReference>
<gene>
    <name evidence="4" type="ORF">FMOSSE_LOCUS15660</name>
</gene>
<keyword evidence="2" id="KW-0677">Repeat</keyword>
<sequence>IYIYDTNINKWDLKFASGSKNIDARRFHTASLTDDGRIIVFGGENVVRGSAQPSLVVLDTKDARSFTWVLPFISEEPNASPLPLMLHSASIVNDYMVVSFGNITDGRKQLNDKIYLFDVKNYQWVSEFIIDSPFKPISHSKPKKTLGKSPSDKGASGDSETDEPKYLGTIIATSIGSLAF</sequence>
<feature type="non-terminal residue" evidence="4">
    <location>
        <position position="180"/>
    </location>
</feature>
<name>A0A9N9IDR2_FUNMO</name>
<accession>A0A9N9IDR2</accession>
<comment type="caution">
    <text evidence="4">The sequence shown here is derived from an EMBL/GenBank/DDBJ whole genome shotgun (WGS) entry which is preliminary data.</text>
</comment>
<reference evidence="4" key="1">
    <citation type="submission" date="2021-06" db="EMBL/GenBank/DDBJ databases">
        <authorList>
            <person name="Kallberg Y."/>
            <person name="Tangrot J."/>
            <person name="Rosling A."/>
        </authorList>
    </citation>
    <scope>NUCLEOTIDE SEQUENCE</scope>
    <source>
        <strain evidence="4">87-6 pot B 2015</strain>
    </source>
</reference>
<evidence type="ECO:0000313" key="5">
    <source>
        <dbReference type="Proteomes" id="UP000789375"/>
    </source>
</evidence>
<proteinExistence type="predicted"/>
<evidence type="ECO:0000256" key="1">
    <source>
        <dbReference type="ARBA" id="ARBA00022441"/>
    </source>
</evidence>
<evidence type="ECO:0000256" key="2">
    <source>
        <dbReference type="ARBA" id="ARBA00022737"/>
    </source>
</evidence>
<dbReference type="SUPFAM" id="SSF50965">
    <property type="entry name" value="Galactose oxidase, central domain"/>
    <property type="match status" value="1"/>
</dbReference>
<evidence type="ECO:0000313" key="4">
    <source>
        <dbReference type="EMBL" id="CAG8731242.1"/>
    </source>
</evidence>
<dbReference type="Pfam" id="PF24681">
    <property type="entry name" value="Kelch_KLHDC2_KLHL20_DRC7"/>
    <property type="match status" value="1"/>
</dbReference>